<evidence type="ECO:0000256" key="6">
    <source>
        <dbReference type="ARBA" id="ARBA00023014"/>
    </source>
</evidence>
<dbReference type="CDD" id="cd00207">
    <property type="entry name" value="fer2"/>
    <property type="match status" value="1"/>
</dbReference>
<dbReference type="Gene3D" id="2.40.30.10">
    <property type="entry name" value="Translation factors"/>
    <property type="match status" value="1"/>
</dbReference>
<evidence type="ECO:0000313" key="10">
    <source>
        <dbReference type="Proteomes" id="UP000321413"/>
    </source>
</evidence>
<dbReference type="InterPro" id="IPR017927">
    <property type="entry name" value="FAD-bd_FR_type"/>
</dbReference>
<dbReference type="SUPFAM" id="SSF63380">
    <property type="entry name" value="Riboflavin synthase domain-like"/>
    <property type="match status" value="1"/>
</dbReference>
<dbReference type="InterPro" id="IPR006058">
    <property type="entry name" value="2Fe2S_fd_BS"/>
</dbReference>
<organism evidence="9 10">
    <name type="scientific">Massilia arenae</name>
    <dbReference type="NCBI Taxonomy" id="2603288"/>
    <lineage>
        <taxon>Bacteria</taxon>
        <taxon>Pseudomonadati</taxon>
        <taxon>Pseudomonadota</taxon>
        <taxon>Betaproteobacteria</taxon>
        <taxon>Burkholderiales</taxon>
        <taxon>Oxalobacteraceae</taxon>
        <taxon>Telluria group</taxon>
        <taxon>Massilia</taxon>
    </lineage>
</organism>
<dbReference type="PRINTS" id="PR00409">
    <property type="entry name" value="PHDIOXRDTASE"/>
</dbReference>
<evidence type="ECO:0000313" key="9">
    <source>
        <dbReference type="EMBL" id="TXG00883.1"/>
    </source>
</evidence>
<feature type="domain" description="FAD-binding FR-type" evidence="8">
    <location>
        <begin position="1"/>
        <end position="102"/>
    </location>
</feature>
<evidence type="ECO:0000259" key="7">
    <source>
        <dbReference type="PROSITE" id="PS51085"/>
    </source>
</evidence>
<evidence type="ECO:0000256" key="5">
    <source>
        <dbReference type="ARBA" id="ARBA00023004"/>
    </source>
</evidence>
<dbReference type="CDD" id="cd06185">
    <property type="entry name" value="PDR_like"/>
    <property type="match status" value="1"/>
</dbReference>
<dbReference type="InterPro" id="IPR012675">
    <property type="entry name" value="Beta-grasp_dom_sf"/>
</dbReference>
<keyword evidence="1" id="KW-0285">Flavoprotein</keyword>
<dbReference type="InterPro" id="IPR039261">
    <property type="entry name" value="FNR_nucleotide-bd"/>
</dbReference>
<keyword evidence="2" id="KW-0001">2Fe-2S</keyword>
<dbReference type="GO" id="GO:0016491">
    <property type="term" value="F:oxidoreductase activity"/>
    <property type="evidence" value="ECO:0007669"/>
    <property type="project" value="UniProtKB-KW"/>
</dbReference>
<dbReference type="SUPFAM" id="SSF54292">
    <property type="entry name" value="2Fe-2S ferredoxin-like"/>
    <property type="match status" value="1"/>
</dbReference>
<name>A0A5C7FXC2_9BURK</name>
<dbReference type="RefSeq" id="WP_147934137.1">
    <property type="nucleotide sequence ID" value="NZ_VPFD01000005.1"/>
</dbReference>
<reference evidence="9 10" key="1">
    <citation type="submission" date="2019-08" db="EMBL/GenBank/DDBJ databases">
        <title>Massilia golmudensis sp. nov., isolated from sand in the Qinghai-Tibetan Plateau.</title>
        <authorList>
            <person name="Zhang B."/>
        </authorList>
    </citation>
    <scope>NUCLEOTIDE SEQUENCE [LARGE SCALE GENOMIC DNA]</scope>
    <source>
        <strain evidence="9 10">GEM5</strain>
    </source>
</reference>
<feature type="domain" description="2Fe-2S ferredoxin-type" evidence="7">
    <location>
        <begin position="226"/>
        <end position="311"/>
    </location>
</feature>
<evidence type="ECO:0000256" key="1">
    <source>
        <dbReference type="ARBA" id="ARBA00022630"/>
    </source>
</evidence>
<protein>
    <submittedName>
        <fullName evidence="9">2Fe-2S iron-sulfur cluster binding domain-containing protein</fullName>
    </submittedName>
</protein>
<dbReference type="PROSITE" id="PS51384">
    <property type="entry name" value="FAD_FR"/>
    <property type="match status" value="1"/>
</dbReference>
<dbReference type="GO" id="GO:0046872">
    <property type="term" value="F:metal ion binding"/>
    <property type="evidence" value="ECO:0007669"/>
    <property type="project" value="UniProtKB-KW"/>
</dbReference>
<proteinExistence type="predicted"/>
<dbReference type="Gene3D" id="3.40.50.80">
    <property type="entry name" value="Nucleotide-binding domain of ferredoxin-NADP reductase (FNR) module"/>
    <property type="match status" value="1"/>
</dbReference>
<keyword evidence="4" id="KW-0560">Oxidoreductase</keyword>
<dbReference type="Proteomes" id="UP000321413">
    <property type="component" value="Unassembled WGS sequence"/>
</dbReference>
<keyword evidence="5" id="KW-0408">Iron</keyword>
<dbReference type="InterPro" id="IPR050415">
    <property type="entry name" value="MRET"/>
</dbReference>
<dbReference type="InterPro" id="IPR036010">
    <property type="entry name" value="2Fe-2S_ferredoxin-like_sf"/>
</dbReference>
<dbReference type="SUPFAM" id="SSF52343">
    <property type="entry name" value="Ferredoxin reductase-like, C-terminal NADP-linked domain"/>
    <property type="match status" value="1"/>
</dbReference>
<accession>A0A5C7FXC2</accession>
<evidence type="ECO:0000256" key="3">
    <source>
        <dbReference type="ARBA" id="ARBA00022723"/>
    </source>
</evidence>
<comment type="caution">
    <text evidence="9">The sequence shown here is derived from an EMBL/GenBank/DDBJ whole genome shotgun (WGS) entry which is preliminary data.</text>
</comment>
<sequence>MRYLIDAIIRHGPVVKEFRLAAEGGAPLPSWQPGAHVELEFTSRAGASHRNAYSVIGEEVGMLRIAVQREEGGRGGSRVLHDEFEPGMTLEVSPPLDAFKLHVGRTRTVLIAGGIGITPMVPMARALDAAGASYRLHYLARDAERLVLADDWMGLGPECVQTHVTATQGRPDLAGMIGPWEEGCELHACGPSMLLEAIRAAATAQGWPQQHIRFESFGARAHDQDQSLQVVLRQTGITLDVAPGKSILDAMIEADVFVSYECKRGECGNCYAGVVSGEPLHRDVCLNAQQRAMGMTPCVSWARGPLLELDL</sequence>
<dbReference type="Pfam" id="PF00111">
    <property type="entry name" value="Fer2"/>
    <property type="match status" value="1"/>
</dbReference>
<dbReference type="PANTHER" id="PTHR47354">
    <property type="entry name" value="NADH OXIDOREDUCTASE HCR"/>
    <property type="match status" value="1"/>
</dbReference>
<dbReference type="GO" id="GO:0051537">
    <property type="term" value="F:2 iron, 2 sulfur cluster binding"/>
    <property type="evidence" value="ECO:0007669"/>
    <property type="project" value="UniProtKB-KW"/>
</dbReference>
<keyword evidence="6" id="KW-0411">Iron-sulfur</keyword>
<dbReference type="PANTHER" id="PTHR47354:SF1">
    <property type="entry name" value="CARNITINE MONOOXYGENASE REDUCTASE SUBUNIT"/>
    <property type="match status" value="1"/>
</dbReference>
<evidence type="ECO:0000256" key="4">
    <source>
        <dbReference type="ARBA" id="ARBA00023002"/>
    </source>
</evidence>
<dbReference type="AlphaFoldDB" id="A0A5C7FXC2"/>
<evidence type="ECO:0000259" key="8">
    <source>
        <dbReference type="PROSITE" id="PS51384"/>
    </source>
</evidence>
<dbReference type="PROSITE" id="PS51085">
    <property type="entry name" value="2FE2S_FER_2"/>
    <property type="match status" value="1"/>
</dbReference>
<dbReference type="InterPro" id="IPR017938">
    <property type="entry name" value="Riboflavin_synthase-like_b-brl"/>
</dbReference>
<dbReference type="Gene3D" id="3.10.20.30">
    <property type="match status" value="1"/>
</dbReference>
<dbReference type="InterPro" id="IPR001041">
    <property type="entry name" value="2Fe-2S_ferredoxin-type"/>
</dbReference>
<dbReference type="EMBL" id="VPFD01000005">
    <property type="protein sequence ID" value="TXG00883.1"/>
    <property type="molecule type" value="Genomic_DNA"/>
</dbReference>
<dbReference type="PROSITE" id="PS00197">
    <property type="entry name" value="2FE2S_FER_1"/>
    <property type="match status" value="1"/>
</dbReference>
<gene>
    <name evidence="9" type="ORF">FVD38_06910</name>
</gene>
<keyword evidence="3" id="KW-0479">Metal-binding</keyword>
<evidence type="ECO:0000256" key="2">
    <source>
        <dbReference type="ARBA" id="ARBA00022714"/>
    </source>
</evidence>
<keyword evidence="10" id="KW-1185">Reference proteome</keyword>